<dbReference type="InterPro" id="IPR011032">
    <property type="entry name" value="GroES-like_sf"/>
</dbReference>
<dbReference type="EMBL" id="VCGU01000009">
    <property type="protein sequence ID" value="TRY71030.1"/>
    <property type="molecule type" value="Genomic_DNA"/>
</dbReference>
<accession>A0A553P012</accession>
<gene>
    <name evidence="1" type="ORF">TCAL_08912</name>
</gene>
<dbReference type="AlphaFoldDB" id="A0A553P012"/>
<dbReference type="Proteomes" id="UP000318571">
    <property type="component" value="Chromosome 9"/>
</dbReference>
<name>A0A553P012_TIGCA</name>
<dbReference type="SUPFAM" id="SSF50129">
    <property type="entry name" value="GroES-like"/>
    <property type="match status" value="1"/>
</dbReference>
<proteinExistence type="predicted"/>
<evidence type="ECO:0008006" key="3">
    <source>
        <dbReference type="Google" id="ProtNLM"/>
    </source>
</evidence>
<dbReference type="SUPFAM" id="SSF51735">
    <property type="entry name" value="NAD(P)-binding Rossmann-fold domains"/>
    <property type="match status" value="1"/>
</dbReference>
<dbReference type="STRING" id="6832.A0A553P012"/>
<dbReference type="OrthoDB" id="1879366at2759"/>
<evidence type="ECO:0000313" key="1">
    <source>
        <dbReference type="EMBL" id="TRY71030.1"/>
    </source>
</evidence>
<dbReference type="Gene3D" id="3.40.50.720">
    <property type="entry name" value="NAD(P)-binding Rossmann-like Domain"/>
    <property type="match status" value="1"/>
</dbReference>
<protein>
    <recommendedName>
        <fullName evidence="3">Enoyl reductase (ER) domain-containing protein</fullName>
    </recommendedName>
</protein>
<comment type="caution">
    <text evidence="1">The sequence shown here is derived from an EMBL/GenBank/DDBJ whole genome shotgun (WGS) entry which is preliminary data.</text>
</comment>
<dbReference type="OMA" id="PADCANE"/>
<dbReference type="Pfam" id="PF13602">
    <property type="entry name" value="ADH_zinc_N_2"/>
    <property type="match status" value="1"/>
</dbReference>
<evidence type="ECO:0000313" key="2">
    <source>
        <dbReference type="Proteomes" id="UP000318571"/>
    </source>
</evidence>
<reference evidence="1 2" key="1">
    <citation type="journal article" date="2018" name="Nat. Ecol. Evol.">
        <title>Genomic signatures of mitonuclear coevolution across populations of Tigriopus californicus.</title>
        <authorList>
            <person name="Barreto F.S."/>
            <person name="Watson E.T."/>
            <person name="Lima T.G."/>
            <person name="Willett C.S."/>
            <person name="Edmands S."/>
            <person name="Li W."/>
            <person name="Burton R.S."/>
        </authorList>
    </citation>
    <scope>NUCLEOTIDE SEQUENCE [LARGE SCALE GENOMIC DNA]</scope>
    <source>
        <strain evidence="1 2">San Diego</strain>
    </source>
</reference>
<sequence length="385" mass="42766">MALGLGQHHCCRFDSIPEVPCNGALIKVHYAGAYMASNIPIRSRAFSTGSSASDSTPNQLNLRAARNSVDEEDDSSDEEKLVILRNSSGRTKDVNSGGSPSLAPKIEICGRIEWLGEDVDEEMTNLDIGDAVLVLPDDESFQSSEYLEYVSVSKLSDLVLLPQALSMEAAVQIPTGAYSVLPVLKSVREHCLKSEYKDPPKALLVGTDELVRWAISLWPNIFGVLGDGCQLTLALQDDSSLWFEKFHESINLVQWDNDVYDAQLIERTEQVCHGKVDIILDLEGSPKFFKRSMSCLRTNGHAFIGKSTLNSSMKNFITKTFKKDVHVIYVDNGTTDDFQELIRAVINGQTQMLPYQVFTTTQAGEVRRALSSHSRPFRPIFKLIE</sequence>
<dbReference type="InterPro" id="IPR036291">
    <property type="entry name" value="NAD(P)-bd_dom_sf"/>
</dbReference>
<dbReference type="Gene3D" id="3.90.180.10">
    <property type="entry name" value="Medium-chain alcohol dehydrogenases, catalytic domain"/>
    <property type="match status" value="2"/>
</dbReference>
<keyword evidence="2" id="KW-1185">Reference proteome</keyword>
<organism evidence="1 2">
    <name type="scientific">Tigriopus californicus</name>
    <name type="common">Marine copepod</name>
    <dbReference type="NCBI Taxonomy" id="6832"/>
    <lineage>
        <taxon>Eukaryota</taxon>
        <taxon>Metazoa</taxon>
        <taxon>Ecdysozoa</taxon>
        <taxon>Arthropoda</taxon>
        <taxon>Crustacea</taxon>
        <taxon>Multicrustacea</taxon>
        <taxon>Hexanauplia</taxon>
        <taxon>Copepoda</taxon>
        <taxon>Harpacticoida</taxon>
        <taxon>Harpacticidae</taxon>
        <taxon>Tigriopus</taxon>
    </lineage>
</organism>